<sequence length="451" mass="46696">MTSPTDTPVATGKNSSRYAIYVVLVLMLAYMLSFMDRVLISLMIDPIRADLGLGDTQVGLLVGFGFVLLYSIMGIPFGAMADSGNRRNLIIFGVLGWSAATAVSGFAAGFMTLLAARAMVGIGEATLSPAAYSTIADRFEKKRLGFAVSLYNMGVSLGGGVAMLFGGMLVGWAMKTSVPLPWGELTGWRLAFVAVGLLGIPLAILMGLTVREAPRRRGNVKAPPLSAVFELAKSHKLAFGGVIIGYSILVIAAYGAMLWAPAHFARAHAMPPAQLGLAFGIIIGVFGTIGLAIGGVLSDRSAKKGHADAPVRIVLGAAIIQFPLLLGGYLVNDTNIALVLIAAGMATVSTIGGLQAGTLQILTPASMRGRMTAIYLLVANMAGMGLGPLITGYISEHFFEGPSSLGKALAVVTAVSLVVGVGVILIARKAIIAAVHDNDRKEAAAAALIQN</sequence>
<feature type="transmembrane region" description="Helical" evidence="6">
    <location>
        <begin position="18"/>
        <end position="38"/>
    </location>
</feature>
<keyword evidence="5 6" id="KW-0472">Membrane</keyword>
<keyword evidence="3 6" id="KW-0812">Transmembrane</keyword>
<reference evidence="8 9" key="1">
    <citation type="journal article" date="2019" name="Int. J. Syst. Evol. Microbiol.">
        <title>The Global Catalogue of Microorganisms (GCM) 10K type strain sequencing project: providing services to taxonomists for standard genome sequencing and annotation.</title>
        <authorList>
            <consortium name="The Broad Institute Genomics Platform"/>
            <consortium name="The Broad Institute Genome Sequencing Center for Infectious Disease"/>
            <person name="Wu L."/>
            <person name="Ma J."/>
        </authorList>
    </citation>
    <scope>NUCLEOTIDE SEQUENCE [LARGE SCALE GENOMIC DNA]</scope>
    <source>
        <strain evidence="8 9">JCM 13476</strain>
    </source>
</reference>
<feature type="transmembrane region" description="Helical" evidence="6">
    <location>
        <begin position="309"/>
        <end position="330"/>
    </location>
</feature>
<dbReference type="CDD" id="cd17328">
    <property type="entry name" value="MFS_spinster_like"/>
    <property type="match status" value="1"/>
</dbReference>
<accession>A0ABN0Y7S8</accession>
<evidence type="ECO:0000256" key="3">
    <source>
        <dbReference type="ARBA" id="ARBA00022692"/>
    </source>
</evidence>
<gene>
    <name evidence="8" type="ORF">GCM10009093_11340</name>
</gene>
<dbReference type="InterPro" id="IPR011701">
    <property type="entry name" value="MFS"/>
</dbReference>
<feature type="transmembrane region" description="Helical" evidence="6">
    <location>
        <begin position="186"/>
        <end position="208"/>
    </location>
</feature>
<keyword evidence="2" id="KW-0813">Transport</keyword>
<evidence type="ECO:0000256" key="1">
    <source>
        <dbReference type="ARBA" id="ARBA00004141"/>
    </source>
</evidence>
<feature type="transmembrane region" description="Helical" evidence="6">
    <location>
        <begin position="58"/>
        <end position="77"/>
    </location>
</feature>
<feature type="transmembrane region" description="Helical" evidence="6">
    <location>
        <begin position="374"/>
        <end position="394"/>
    </location>
</feature>
<feature type="transmembrane region" description="Helical" evidence="6">
    <location>
        <begin position="277"/>
        <end position="297"/>
    </location>
</feature>
<comment type="subcellular location">
    <subcellularLocation>
        <location evidence="1">Membrane</location>
        <topology evidence="1">Multi-pass membrane protein</topology>
    </subcellularLocation>
</comment>
<dbReference type="PROSITE" id="PS50850">
    <property type="entry name" value="MFS"/>
    <property type="match status" value="1"/>
</dbReference>
<dbReference type="InterPro" id="IPR044770">
    <property type="entry name" value="MFS_spinster-like"/>
</dbReference>
<feature type="transmembrane region" description="Helical" evidence="6">
    <location>
        <begin position="89"/>
        <end position="114"/>
    </location>
</feature>
<evidence type="ECO:0000256" key="6">
    <source>
        <dbReference type="SAM" id="Phobius"/>
    </source>
</evidence>
<feature type="transmembrane region" description="Helical" evidence="6">
    <location>
        <begin position="237"/>
        <end position="257"/>
    </location>
</feature>
<evidence type="ECO:0000256" key="2">
    <source>
        <dbReference type="ARBA" id="ARBA00022448"/>
    </source>
</evidence>
<proteinExistence type="predicted"/>
<dbReference type="InterPro" id="IPR020846">
    <property type="entry name" value="MFS_dom"/>
</dbReference>
<dbReference type="Gene3D" id="1.20.1250.20">
    <property type="entry name" value="MFS general substrate transporter like domains"/>
    <property type="match status" value="2"/>
</dbReference>
<evidence type="ECO:0000256" key="4">
    <source>
        <dbReference type="ARBA" id="ARBA00022989"/>
    </source>
</evidence>
<feature type="domain" description="Major facilitator superfamily (MFS) profile" evidence="7">
    <location>
        <begin position="22"/>
        <end position="431"/>
    </location>
</feature>
<protein>
    <submittedName>
        <fullName evidence="8">MFS transporter</fullName>
    </submittedName>
</protein>
<evidence type="ECO:0000256" key="5">
    <source>
        <dbReference type="ARBA" id="ARBA00023136"/>
    </source>
</evidence>
<dbReference type="Pfam" id="PF07690">
    <property type="entry name" value="MFS_1"/>
    <property type="match status" value="1"/>
</dbReference>
<evidence type="ECO:0000259" key="7">
    <source>
        <dbReference type="PROSITE" id="PS50850"/>
    </source>
</evidence>
<dbReference type="SUPFAM" id="SSF103473">
    <property type="entry name" value="MFS general substrate transporter"/>
    <property type="match status" value="1"/>
</dbReference>
<feature type="transmembrane region" description="Helical" evidence="6">
    <location>
        <begin position="336"/>
        <end position="362"/>
    </location>
</feature>
<evidence type="ECO:0000313" key="9">
    <source>
        <dbReference type="Proteomes" id="UP001500791"/>
    </source>
</evidence>
<dbReference type="PANTHER" id="PTHR23505">
    <property type="entry name" value="SPINSTER"/>
    <property type="match status" value="1"/>
</dbReference>
<evidence type="ECO:0000313" key="8">
    <source>
        <dbReference type="EMBL" id="GAA0386200.1"/>
    </source>
</evidence>
<dbReference type="RefSeq" id="WP_167173966.1">
    <property type="nucleotide sequence ID" value="NZ_BAAAEJ010000003.1"/>
</dbReference>
<organism evidence="8 9">
    <name type="scientific">Brevundimonas terrae</name>
    <dbReference type="NCBI Taxonomy" id="363631"/>
    <lineage>
        <taxon>Bacteria</taxon>
        <taxon>Pseudomonadati</taxon>
        <taxon>Pseudomonadota</taxon>
        <taxon>Alphaproteobacteria</taxon>
        <taxon>Caulobacterales</taxon>
        <taxon>Caulobacteraceae</taxon>
        <taxon>Brevundimonas</taxon>
    </lineage>
</organism>
<feature type="transmembrane region" description="Helical" evidence="6">
    <location>
        <begin position="406"/>
        <end position="427"/>
    </location>
</feature>
<dbReference type="PANTHER" id="PTHR23505:SF79">
    <property type="entry name" value="PROTEIN SPINSTER"/>
    <property type="match status" value="1"/>
</dbReference>
<dbReference type="Proteomes" id="UP001500791">
    <property type="component" value="Unassembled WGS sequence"/>
</dbReference>
<feature type="transmembrane region" description="Helical" evidence="6">
    <location>
        <begin position="150"/>
        <end position="174"/>
    </location>
</feature>
<dbReference type="EMBL" id="BAAAEJ010000003">
    <property type="protein sequence ID" value="GAA0386200.1"/>
    <property type="molecule type" value="Genomic_DNA"/>
</dbReference>
<comment type="caution">
    <text evidence="8">The sequence shown here is derived from an EMBL/GenBank/DDBJ whole genome shotgun (WGS) entry which is preliminary data.</text>
</comment>
<keyword evidence="9" id="KW-1185">Reference proteome</keyword>
<dbReference type="InterPro" id="IPR036259">
    <property type="entry name" value="MFS_trans_sf"/>
</dbReference>
<keyword evidence="4 6" id="KW-1133">Transmembrane helix</keyword>
<name>A0ABN0Y7S8_9CAUL</name>